<proteinExistence type="predicted"/>
<keyword evidence="2" id="KW-1185">Reference proteome</keyword>
<dbReference type="Proteomes" id="UP000256329">
    <property type="component" value="Unassembled WGS sequence"/>
</dbReference>
<dbReference type="OrthoDB" id="1721873at2"/>
<name>A0A3D8P3A6_9THEO</name>
<gene>
    <name evidence="1" type="ORF">DXX99_09305</name>
</gene>
<sequence>MRVAWSSTHQEFLLSDGYYFSGLAREAHKRGIVIEEIGDFAALFAQEVIVFNYPEKPFTPEEKARIEWAVKNEGKRVVFTAHFRNKDGVAAICSEVTEPLGIKVLPEGVRDEVHSLDGDPFILVTEAVEVYREKVKKVVFPYPAPLEVGPEVRVILRGMDTARSDGGVFAPILVAERAFPGGGSLVVCGSCIFWDNYSLFRLDNLPFALSILQGREVDA</sequence>
<reference evidence="1 2" key="1">
    <citation type="submission" date="2018-08" db="EMBL/GenBank/DDBJ databases">
        <title>Form III RuBisCO-mediated autotrophy in Thermodesulfobium bacteria.</title>
        <authorList>
            <person name="Toshchakov S.V."/>
            <person name="Kublanov I.V."/>
            <person name="Frolov E."/>
            <person name="Bonch-Osmolovskaya E.A."/>
            <person name="Tourova T.P."/>
            <person name="Chernych N.A."/>
            <person name="Lebedinsky A.V."/>
        </authorList>
    </citation>
    <scope>NUCLEOTIDE SEQUENCE [LARGE SCALE GENOMIC DNA]</scope>
    <source>
        <strain evidence="1 2">SR</strain>
    </source>
</reference>
<dbReference type="RefSeq" id="WP_115793214.1">
    <property type="nucleotide sequence ID" value="NZ_QSLN01000019.1"/>
</dbReference>
<organism evidence="1 2">
    <name type="scientific">Ammonifex thiophilus</name>
    <dbReference type="NCBI Taxonomy" id="444093"/>
    <lineage>
        <taxon>Bacteria</taxon>
        <taxon>Bacillati</taxon>
        <taxon>Bacillota</taxon>
        <taxon>Clostridia</taxon>
        <taxon>Thermoanaerobacterales</taxon>
        <taxon>Thermoanaerobacteraceae</taxon>
        <taxon>Ammonifex</taxon>
    </lineage>
</organism>
<accession>A0A3D8P3A6</accession>
<comment type="caution">
    <text evidence="1">The sequence shown here is derived from an EMBL/GenBank/DDBJ whole genome shotgun (WGS) entry which is preliminary data.</text>
</comment>
<protein>
    <submittedName>
        <fullName evidence="1">Uncharacterized protein</fullName>
    </submittedName>
</protein>
<evidence type="ECO:0000313" key="2">
    <source>
        <dbReference type="Proteomes" id="UP000256329"/>
    </source>
</evidence>
<dbReference type="EMBL" id="QSLN01000019">
    <property type="protein sequence ID" value="RDV81288.1"/>
    <property type="molecule type" value="Genomic_DNA"/>
</dbReference>
<evidence type="ECO:0000313" key="1">
    <source>
        <dbReference type="EMBL" id="RDV81288.1"/>
    </source>
</evidence>
<dbReference type="AlphaFoldDB" id="A0A3D8P3A6"/>